<dbReference type="InterPro" id="IPR032485">
    <property type="entry name" value="LRP1-like_beta_prop"/>
</dbReference>
<dbReference type="PROSITE" id="PS00107">
    <property type="entry name" value="PROTEIN_KINASE_ATP"/>
    <property type="match status" value="1"/>
</dbReference>
<dbReference type="SUPFAM" id="SSF101898">
    <property type="entry name" value="NHL repeat"/>
    <property type="match status" value="1"/>
</dbReference>
<keyword evidence="2 5" id="KW-0547">Nucleotide-binding</keyword>
<dbReference type="CDD" id="cd14014">
    <property type="entry name" value="STKc_PknB_like"/>
    <property type="match status" value="1"/>
</dbReference>
<dbReference type="InterPro" id="IPR011042">
    <property type="entry name" value="6-blade_b-propeller_TolB-like"/>
</dbReference>
<dbReference type="PANTHER" id="PTHR43289:SF34">
    <property type="entry name" value="SERINE_THREONINE-PROTEIN KINASE YBDM-RELATED"/>
    <property type="match status" value="1"/>
</dbReference>
<dbReference type="Pfam" id="PF16472">
    <property type="entry name" value="DUF5050"/>
    <property type="match status" value="2"/>
</dbReference>
<keyword evidence="1" id="KW-0808">Transferase</keyword>
<evidence type="ECO:0000256" key="1">
    <source>
        <dbReference type="ARBA" id="ARBA00022679"/>
    </source>
</evidence>
<dbReference type="PROSITE" id="PS50011">
    <property type="entry name" value="PROTEIN_KINASE_DOM"/>
    <property type="match status" value="1"/>
</dbReference>
<keyword evidence="9" id="KW-0723">Serine/threonine-protein kinase</keyword>
<dbReference type="Gene3D" id="1.10.510.10">
    <property type="entry name" value="Transferase(Phosphotransferase) domain 1"/>
    <property type="match status" value="1"/>
</dbReference>
<dbReference type="GO" id="GO:0004674">
    <property type="term" value="F:protein serine/threonine kinase activity"/>
    <property type="evidence" value="ECO:0007669"/>
    <property type="project" value="UniProtKB-KW"/>
</dbReference>
<dbReference type="Gene3D" id="3.30.200.20">
    <property type="entry name" value="Phosphorylase Kinase, domain 1"/>
    <property type="match status" value="1"/>
</dbReference>
<protein>
    <submittedName>
        <fullName evidence="9">Serine/threonine protein kinase</fullName>
    </submittedName>
</protein>
<evidence type="ECO:0000256" key="7">
    <source>
        <dbReference type="SAM" id="Phobius"/>
    </source>
</evidence>
<evidence type="ECO:0000313" key="9">
    <source>
        <dbReference type="EMBL" id="PWJ78941.1"/>
    </source>
</evidence>
<feature type="transmembrane region" description="Helical" evidence="7">
    <location>
        <begin position="405"/>
        <end position="426"/>
    </location>
</feature>
<dbReference type="Pfam" id="PF00069">
    <property type="entry name" value="Pkinase"/>
    <property type="match status" value="1"/>
</dbReference>
<dbReference type="InterPro" id="IPR000719">
    <property type="entry name" value="Prot_kinase_dom"/>
</dbReference>
<feature type="region of interest" description="Disordered" evidence="6">
    <location>
        <begin position="335"/>
        <end position="398"/>
    </location>
</feature>
<evidence type="ECO:0000256" key="3">
    <source>
        <dbReference type="ARBA" id="ARBA00022777"/>
    </source>
</evidence>
<name>A0AB73T9R0_9FIRM</name>
<dbReference type="InterPro" id="IPR017441">
    <property type="entry name" value="Protein_kinase_ATP_BS"/>
</dbReference>
<dbReference type="InterPro" id="IPR011009">
    <property type="entry name" value="Kinase-like_dom_sf"/>
</dbReference>
<dbReference type="AlphaFoldDB" id="A0AB73T9R0"/>
<keyword evidence="4 5" id="KW-0067">ATP-binding</keyword>
<reference evidence="9 10" key="1">
    <citation type="submission" date="2018-05" db="EMBL/GenBank/DDBJ databases">
        <authorList>
            <person name="Goeker M."/>
            <person name="Huntemann M."/>
            <person name="Clum A."/>
            <person name="Pillay M."/>
            <person name="Palaniappan K."/>
            <person name="Varghese N."/>
            <person name="Mikhailova N."/>
            <person name="Stamatis D."/>
            <person name="Reddy T."/>
            <person name="Daum C."/>
            <person name="Shapiro N."/>
            <person name="Ivanova N."/>
            <person name="Kyrpides N."/>
            <person name="Woyke T."/>
        </authorList>
    </citation>
    <scope>NUCLEOTIDE SEQUENCE [LARGE SCALE GENOMIC DNA]</scope>
    <source>
        <strain evidence="9 10">DSM 26524</strain>
    </source>
</reference>
<accession>A0AB73T9R0</accession>
<dbReference type="RefSeq" id="WP_109624377.1">
    <property type="nucleotide sequence ID" value="NZ_JANKBI010000001.1"/>
</dbReference>
<dbReference type="SUPFAM" id="SSF56112">
    <property type="entry name" value="Protein kinase-like (PK-like)"/>
    <property type="match status" value="1"/>
</dbReference>
<evidence type="ECO:0000313" key="10">
    <source>
        <dbReference type="Proteomes" id="UP000245412"/>
    </source>
</evidence>
<gene>
    <name evidence="9" type="ORF">C7383_101317</name>
</gene>
<keyword evidence="3 9" id="KW-0418">Kinase</keyword>
<dbReference type="SUPFAM" id="SSF69304">
    <property type="entry name" value="Tricorn protease N-terminal domain"/>
    <property type="match status" value="1"/>
</dbReference>
<feature type="region of interest" description="Disordered" evidence="6">
    <location>
        <begin position="1073"/>
        <end position="1094"/>
    </location>
</feature>
<dbReference type="EMBL" id="QGGY01000001">
    <property type="protein sequence ID" value="PWJ78941.1"/>
    <property type="molecule type" value="Genomic_DNA"/>
</dbReference>
<sequence length="1196" mass="133375">MNREIDHDLLCMGCMRERENAEGPCPYCGYEEKQEGPSHYLPCRSLLNGKYLVGKVIGEGGFGITYLGWDLNLDMKVAIKEYYPSGLVTRVSASSPVVASYTGEKAEYYNTGKNKFVQEAKTLARFFALPGIVGVKDFFQESNTSYIVMEYIEGVTLKEYLRQSGGKIPARKVLEWMKPLIHSLEEIHRAGLIHRDISPDNIMITDDDKVKLLDFGAARDISPDGGKSLSVMLKPGYAPEEQYRTHGSQGPWTDVYALCATMYKCMTGVTPPEPLERMREDTLQRPALLGAVLTPAQEEAILQGLSVDGRDRFQSMEALERALYSDEGSGLAYAGGQESAGQSYTGRQTSSGQPYGGRQETYGQYQEGDSRTVPVSDAYSGRSSAGYQQISQGGDDGRKKNRKKLIAAIASVAVLLCISCTVLLLLPGSKKGKEEEERRYGNTACNMIGVGLAVPQEGDTYFKVCFNWTEDKSDRDITGICMESGGKTIKESRMLNNGFMFLCSYWDGWVYYVDMEEYYLWRVRENGTETEKVSREPVSFYQIMDGKIYYADEDLENLFVMEADGSSCTAFVNGPCGACIGVWDGWVYYSKREGGQHKIYRIRADRTENTFVFAMDETPIFAVTENGIYYEETDEEKWNVSFLKKKNLDGSEASMPRIAMETSANDAMFNVHDGWIYYGNADEGAVLYRIREDGTGKEKITDKKPMAVYEAGSHIVFVDQDYQWYMCDGSDVWPKYSGGKVEKMEGTADGEAVEMTEAAVQHYGNTPGNILNMGLAAQTAEDKYCRIVTKIGEETGEIAGVYQDAAENYRKRPSQVITNEEVLFYNVWEDWLYCLNGRSQLCRVKLGGTGMEIIRDDPISMIYQIMDGKIYYVDSGDGFLYEMDASSLAENLLAGVECGSCLGVWDKSVYYCRRNKNSGSDICRRNVDSGEEKRITTIAEENASFYVADGSIYYCKDIGDKEGMRRLIRLSAEDGTAQNVPAIYVAVPSDLPGIGINIINGWIYYCDAERDGALSRAKLEGGVKENVSENYPAAILEIQGHAVYMTYDFDWYAVEDNGGYAAEYAIELNSGSTVKDNKQEETQAAADSQSEEAENPAAELEVLIAGLAGFDDLDDEAFWQKWADICNDFEETYHVTIQTSRISAADFETQLQVRISAGMVPDVAILGKEAQIPEETENLQLAAAFVDYLREKGYIA</sequence>
<keyword evidence="7" id="KW-1133">Transmembrane helix</keyword>
<keyword evidence="10" id="KW-1185">Reference proteome</keyword>
<dbReference type="GO" id="GO:0005524">
    <property type="term" value="F:ATP binding"/>
    <property type="evidence" value="ECO:0007669"/>
    <property type="project" value="UniProtKB-UniRule"/>
</dbReference>
<comment type="caution">
    <text evidence="9">The sequence shown here is derived from an EMBL/GenBank/DDBJ whole genome shotgun (WGS) entry which is preliminary data.</text>
</comment>
<evidence type="ECO:0000256" key="4">
    <source>
        <dbReference type="ARBA" id="ARBA00022840"/>
    </source>
</evidence>
<dbReference type="Gene3D" id="2.120.10.30">
    <property type="entry name" value="TolB, C-terminal domain"/>
    <property type="match status" value="1"/>
</dbReference>
<organism evidence="9 10">
    <name type="scientific">Murimonas intestini</name>
    <dbReference type="NCBI Taxonomy" id="1337051"/>
    <lineage>
        <taxon>Bacteria</taxon>
        <taxon>Bacillati</taxon>
        <taxon>Bacillota</taxon>
        <taxon>Clostridia</taxon>
        <taxon>Lachnospirales</taxon>
        <taxon>Lachnospiraceae</taxon>
        <taxon>Murimonas</taxon>
    </lineage>
</organism>
<evidence type="ECO:0000256" key="2">
    <source>
        <dbReference type="ARBA" id="ARBA00022741"/>
    </source>
</evidence>
<keyword evidence="7" id="KW-0812">Transmembrane</keyword>
<feature type="compositionally biased region" description="Polar residues" evidence="6">
    <location>
        <begin position="339"/>
        <end position="353"/>
    </location>
</feature>
<evidence type="ECO:0000256" key="5">
    <source>
        <dbReference type="PROSITE-ProRule" id="PRU10141"/>
    </source>
</evidence>
<dbReference type="Proteomes" id="UP000245412">
    <property type="component" value="Unassembled WGS sequence"/>
</dbReference>
<feature type="binding site" evidence="5">
    <location>
        <position position="80"/>
    </location>
    <ligand>
        <name>ATP</name>
        <dbReference type="ChEBI" id="CHEBI:30616"/>
    </ligand>
</feature>
<keyword evidence="7" id="KW-0472">Membrane</keyword>
<dbReference type="PANTHER" id="PTHR43289">
    <property type="entry name" value="MITOGEN-ACTIVATED PROTEIN KINASE KINASE KINASE 20-RELATED"/>
    <property type="match status" value="1"/>
</dbReference>
<feature type="compositionally biased region" description="Polar residues" evidence="6">
    <location>
        <begin position="381"/>
        <end position="392"/>
    </location>
</feature>
<dbReference type="InterPro" id="IPR008266">
    <property type="entry name" value="Tyr_kinase_AS"/>
</dbReference>
<evidence type="ECO:0000256" key="6">
    <source>
        <dbReference type="SAM" id="MobiDB-lite"/>
    </source>
</evidence>
<dbReference type="PROSITE" id="PS00109">
    <property type="entry name" value="PROTEIN_KINASE_TYR"/>
    <property type="match status" value="1"/>
</dbReference>
<proteinExistence type="predicted"/>
<evidence type="ECO:0000259" key="8">
    <source>
        <dbReference type="PROSITE" id="PS50011"/>
    </source>
</evidence>
<dbReference type="Gene3D" id="3.40.190.10">
    <property type="entry name" value="Periplasmic binding protein-like II"/>
    <property type="match status" value="1"/>
</dbReference>
<feature type="domain" description="Protein kinase" evidence="8">
    <location>
        <begin position="51"/>
        <end position="324"/>
    </location>
</feature>